<dbReference type="InterPro" id="IPR027417">
    <property type="entry name" value="P-loop_NTPase"/>
</dbReference>
<comment type="caution">
    <text evidence="8">The sequence shown here is derived from an EMBL/GenBank/DDBJ whole genome shotgun (WGS) entry which is preliminary data.</text>
</comment>
<evidence type="ECO:0000256" key="3">
    <source>
        <dbReference type="ARBA" id="ARBA00022801"/>
    </source>
</evidence>
<keyword evidence="3" id="KW-0378">Hydrolase</keyword>
<dbReference type="PANTHER" id="PTHR10465">
    <property type="entry name" value="TRANSMEMBRANE GTPASE FZO1"/>
    <property type="match status" value="1"/>
</dbReference>
<protein>
    <recommendedName>
        <fullName evidence="7">Dynamin N-terminal domain-containing protein</fullName>
    </recommendedName>
</protein>
<dbReference type="GO" id="GO:0005525">
    <property type="term" value="F:GTP binding"/>
    <property type="evidence" value="ECO:0007669"/>
    <property type="project" value="UniProtKB-KW"/>
</dbReference>
<comment type="subcellular location">
    <subcellularLocation>
        <location evidence="1">Membrane</location>
    </subcellularLocation>
</comment>
<keyword evidence="6" id="KW-0175">Coiled coil</keyword>
<accession>U2KCE9</accession>
<evidence type="ECO:0000256" key="5">
    <source>
        <dbReference type="ARBA" id="ARBA00023136"/>
    </source>
</evidence>
<sequence length="853" mass="98231">MLIRKDELSMNREETLERLSSEISCVQKLLDTKYSEVIEISYQQKLREILKKMTFFQEKLKNNTFEISIVGLEKSGKSTFANAFMGNDVLPTKDARCTYTATSIRFGTENDAQVDFYSDAQFNEEFHRKLNLLGIENPQHWSEWSKELLDKETEQLPPLRSEQKNIYNDILEIITNRSSIQNLIGSESLHFVNHELETEVKEYIENPAKALAVKEIVIRSDKLSAMRNAIIYDVPGFDSPTQLHKDQTRAWMKKSDAVILIVNADRPSFNDSLVQFFESVDKDDDGIFIGEKLFVFANRADIATTLQDNLQRIREELQNYRIMPTALIAQRLTAGSARARIELDNGNTQSAILQSLKEKGLAGDGIDTIRSLLEDYNNTVRLQVMQQRIANLKENVLALFSELRQENQIDGNSSIELQMDNLVDELKRTARQRIHNALAECRTQIVQQCKENKPITDKVRKNAIQSIDPVRYQITEDEIRRAQYEELSGAGVLERFDASIRDSKFTAMYEEFIDNVVHLAVEEYRESEKKILTAFESGLELTPSHPFFKELEKALKQYISEQCGKVAPEGYYNSLIRRYSRSLFEILISTPFGNIARYKKFDDDRRNFYSISLFTDEENPQIQPDKQSMHYQILFHQQINSNNDPQSNSLNDAIVKVESVTNEVIAVNSPLYHNLQNFCEKHPNNALAELDTLLAQLPPVETADANAIPLFAIQENPAVTKLNQLLEHALQESPNSAESQLTERAYAQFFQNYRKTIEKIPSEFNQDVCILKNILNEQVMNAVSIEIPFLDLVKQDIISLQKSLETAAFTSFINMEKAHILEEKYNQLNAENENRKRRLEIIREIDRILAAED</sequence>
<evidence type="ECO:0000259" key="7">
    <source>
        <dbReference type="Pfam" id="PF00350"/>
    </source>
</evidence>
<evidence type="ECO:0000256" key="1">
    <source>
        <dbReference type="ARBA" id="ARBA00004370"/>
    </source>
</evidence>
<dbReference type="eggNOG" id="COG0699">
    <property type="taxonomic scope" value="Bacteria"/>
</dbReference>
<evidence type="ECO:0000256" key="6">
    <source>
        <dbReference type="SAM" id="Coils"/>
    </source>
</evidence>
<feature type="coiled-coil region" evidence="6">
    <location>
        <begin position="382"/>
        <end position="432"/>
    </location>
</feature>
<dbReference type="PANTHER" id="PTHR10465:SF0">
    <property type="entry name" value="SARCALUMENIN"/>
    <property type="match status" value="1"/>
</dbReference>
<organism evidence="8 9">
    <name type="scientific">Ruminococcus callidus ATCC 27760</name>
    <dbReference type="NCBI Taxonomy" id="411473"/>
    <lineage>
        <taxon>Bacteria</taxon>
        <taxon>Bacillati</taxon>
        <taxon>Bacillota</taxon>
        <taxon>Clostridia</taxon>
        <taxon>Eubacteriales</taxon>
        <taxon>Oscillospiraceae</taxon>
        <taxon>Ruminococcus</taxon>
    </lineage>
</organism>
<dbReference type="GO" id="GO:0003924">
    <property type="term" value="F:GTPase activity"/>
    <property type="evidence" value="ECO:0007669"/>
    <property type="project" value="InterPro"/>
</dbReference>
<dbReference type="Gene3D" id="3.40.50.300">
    <property type="entry name" value="P-loop containing nucleotide triphosphate hydrolases"/>
    <property type="match status" value="1"/>
</dbReference>
<feature type="domain" description="Dynamin N-terminal" evidence="7">
    <location>
        <begin position="67"/>
        <end position="286"/>
    </location>
</feature>
<keyword evidence="2" id="KW-0547">Nucleotide-binding</keyword>
<feature type="coiled-coil region" evidence="6">
    <location>
        <begin position="818"/>
        <end position="845"/>
    </location>
</feature>
<dbReference type="OrthoDB" id="9816479at2"/>
<dbReference type="Proteomes" id="UP000016662">
    <property type="component" value="Unassembled WGS sequence"/>
</dbReference>
<keyword evidence="5" id="KW-0472">Membrane</keyword>
<dbReference type="EMBL" id="AWVF01000176">
    <property type="protein sequence ID" value="ERJ96196.1"/>
    <property type="molecule type" value="Genomic_DNA"/>
</dbReference>
<dbReference type="AlphaFoldDB" id="U2KCE9"/>
<dbReference type="Pfam" id="PF00350">
    <property type="entry name" value="Dynamin_N"/>
    <property type="match status" value="1"/>
</dbReference>
<dbReference type="PATRIC" id="fig|411473.3.peg.1172"/>
<dbReference type="STRING" id="411473.RUMCAL_01451"/>
<gene>
    <name evidence="8" type="ORF">RUMCAL_01451</name>
</gene>
<dbReference type="SUPFAM" id="SSF52540">
    <property type="entry name" value="P-loop containing nucleoside triphosphate hydrolases"/>
    <property type="match status" value="1"/>
</dbReference>
<evidence type="ECO:0000256" key="4">
    <source>
        <dbReference type="ARBA" id="ARBA00023134"/>
    </source>
</evidence>
<dbReference type="RefSeq" id="WP_021682922.1">
    <property type="nucleotide sequence ID" value="NZ_KI260449.1"/>
</dbReference>
<keyword evidence="9" id="KW-1185">Reference proteome</keyword>
<dbReference type="GO" id="GO:0016020">
    <property type="term" value="C:membrane"/>
    <property type="evidence" value="ECO:0007669"/>
    <property type="project" value="UniProtKB-SubCell"/>
</dbReference>
<evidence type="ECO:0000313" key="9">
    <source>
        <dbReference type="Proteomes" id="UP000016662"/>
    </source>
</evidence>
<dbReference type="HOGENOM" id="CLU_333942_0_0_9"/>
<keyword evidence="4" id="KW-0342">GTP-binding</keyword>
<name>U2KCE9_9FIRM</name>
<reference evidence="8 9" key="1">
    <citation type="submission" date="2013-07" db="EMBL/GenBank/DDBJ databases">
        <authorList>
            <person name="Weinstock G."/>
            <person name="Sodergren E."/>
            <person name="Wylie T."/>
            <person name="Fulton L."/>
            <person name="Fulton R."/>
            <person name="Fronick C."/>
            <person name="O'Laughlin M."/>
            <person name="Godfrey J."/>
            <person name="Miner T."/>
            <person name="Herter B."/>
            <person name="Appelbaum E."/>
            <person name="Cordes M."/>
            <person name="Lek S."/>
            <person name="Wollam A."/>
            <person name="Pepin K.H."/>
            <person name="Palsikar V.B."/>
            <person name="Mitreva M."/>
            <person name="Wilson R.K."/>
        </authorList>
    </citation>
    <scope>NUCLEOTIDE SEQUENCE [LARGE SCALE GENOMIC DNA]</scope>
    <source>
        <strain evidence="8 9">ATCC 27760</strain>
    </source>
</reference>
<evidence type="ECO:0000256" key="2">
    <source>
        <dbReference type="ARBA" id="ARBA00022741"/>
    </source>
</evidence>
<dbReference type="InterPro" id="IPR027094">
    <property type="entry name" value="Mitofusin_fam"/>
</dbReference>
<proteinExistence type="predicted"/>
<dbReference type="InterPro" id="IPR045063">
    <property type="entry name" value="Dynamin_N"/>
</dbReference>
<evidence type="ECO:0000313" key="8">
    <source>
        <dbReference type="EMBL" id="ERJ96196.1"/>
    </source>
</evidence>